<protein>
    <recommendedName>
        <fullName evidence="2">Uncharacterized protein TP-0789 domain-containing protein</fullName>
    </recommendedName>
</protein>
<dbReference type="EMBL" id="LJVE01000001">
    <property type="protein sequence ID" value="KPL16012.1"/>
    <property type="molecule type" value="Genomic_DNA"/>
</dbReference>
<comment type="caution">
    <text evidence="3">The sequence shown here is derived from an EMBL/GenBank/DDBJ whole genome shotgun (WGS) entry which is preliminary data.</text>
</comment>
<sequence length="254" mass="29627">MCNFYVIGITVFLYATTLFAQTEMTAADIIQTMTETLNPDQSEGKMKMTIMTTSGEERTFVYHAYSKNGGEKSLMKYIEPSRVKGQTILMLNDGDDIWMYFPKRNHIRKLASHAKKQKVEGSDFSYEDMGGSNTFIEEYTSVRLEDEKKEGYNCYKLELNRKPESDAGYSRLVLWVDKETLVPIVIDYFHEDDPDMREKQLILRDIQLIDGIHTPMQYTMYNKLDDTKTHMEIIEVDYQVDLPDNLFTEEGMKQ</sequence>
<evidence type="ECO:0000259" key="2">
    <source>
        <dbReference type="Pfam" id="PF17131"/>
    </source>
</evidence>
<evidence type="ECO:0000313" key="4">
    <source>
        <dbReference type="Proteomes" id="UP000050975"/>
    </source>
</evidence>
<dbReference type="InterPro" id="IPR052944">
    <property type="entry name" value="Sporulation_related"/>
</dbReference>
<name>A0A0S8K3G9_UNCW3</name>
<feature type="signal peptide" evidence="1">
    <location>
        <begin position="1"/>
        <end position="20"/>
    </location>
</feature>
<dbReference type="SUPFAM" id="SSF89392">
    <property type="entry name" value="Prokaryotic lipoproteins and lipoprotein localization factors"/>
    <property type="match status" value="1"/>
</dbReference>
<keyword evidence="1" id="KW-0732">Signal</keyword>
<dbReference type="Proteomes" id="UP000050975">
    <property type="component" value="Unassembled WGS sequence"/>
</dbReference>
<evidence type="ECO:0000313" key="3">
    <source>
        <dbReference type="EMBL" id="KPL16012.1"/>
    </source>
</evidence>
<dbReference type="PANTHER" id="PTHR37507">
    <property type="entry name" value="SPORULATION PROTEIN YDCC"/>
    <property type="match status" value="1"/>
</dbReference>
<reference evidence="3 4" key="1">
    <citation type="journal article" date="2015" name="Microbiome">
        <title>Genomic resolution of linkages in carbon, nitrogen, and sulfur cycling among widespread estuary sediment bacteria.</title>
        <authorList>
            <person name="Baker B.J."/>
            <person name="Lazar C.S."/>
            <person name="Teske A.P."/>
            <person name="Dick G.J."/>
        </authorList>
    </citation>
    <scope>NUCLEOTIDE SEQUENCE [LARGE SCALE GENOMIC DNA]</scope>
    <source>
        <strain evidence="3">SM1_77</strain>
    </source>
</reference>
<dbReference type="Pfam" id="PF17131">
    <property type="entry name" value="LolA_like"/>
    <property type="match status" value="1"/>
</dbReference>
<dbReference type="CDD" id="cd16329">
    <property type="entry name" value="LolA_like"/>
    <property type="match status" value="1"/>
</dbReference>
<evidence type="ECO:0000256" key="1">
    <source>
        <dbReference type="SAM" id="SignalP"/>
    </source>
</evidence>
<dbReference type="InterPro" id="IPR033399">
    <property type="entry name" value="TP_0789-like"/>
</dbReference>
<dbReference type="Gene3D" id="2.50.20.10">
    <property type="entry name" value="Lipoprotein localisation LolA/LolB/LppX"/>
    <property type="match status" value="1"/>
</dbReference>
<dbReference type="PANTHER" id="PTHR37507:SF2">
    <property type="entry name" value="SPORULATION PROTEIN YDCC"/>
    <property type="match status" value="1"/>
</dbReference>
<dbReference type="InterPro" id="IPR029046">
    <property type="entry name" value="LolA/LolB/LppX"/>
</dbReference>
<gene>
    <name evidence="3" type="ORF">AMJ74_00155</name>
</gene>
<accession>A0A0S8K3G9</accession>
<feature type="chain" id="PRO_5006649419" description="Uncharacterized protein TP-0789 domain-containing protein" evidence="1">
    <location>
        <begin position="21"/>
        <end position="254"/>
    </location>
</feature>
<feature type="domain" description="Uncharacterized protein TP-0789" evidence="2">
    <location>
        <begin position="70"/>
        <end position="253"/>
    </location>
</feature>
<organism evidence="3 4">
    <name type="scientific">candidate division WOR_3 bacterium SM1_77</name>
    <dbReference type="NCBI Taxonomy" id="1703778"/>
    <lineage>
        <taxon>Bacteria</taxon>
        <taxon>Bacteria division WOR-3</taxon>
    </lineage>
</organism>
<dbReference type="AlphaFoldDB" id="A0A0S8K3G9"/>
<proteinExistence type="predicted"/>